<comment type="caution">
    <text evidence="1">The sequence shown here is derived from an EMBL/GenBank/DDBJ whole genome shotgun (WGS) entry which is preliminary data.</text>
</comment>
<keyword evidence="2" id="KW-1185">Reference proteome</keyword>
<accession>A0ACB9L855</accession>
<organism evidence="1 2">
    <name type="scientific">Bauhinia variegata</name>
    <name type="common">Purple orchid tree</name>
    <name type="synonym">Phanera variegata</name>
    <dbReference type="NCBI Taxonomy" id="167791"/>
    <lineage>
        <taxon>Eukaryota</taxon>
        <taxon>Viridiplantae</taxon>
        <taxon>Streptophyta</taxon>
        <taxon>Embryophyta</taxon>
        <taxon>Tracheophyta</taxon>
        <taxon>Spermatophyta</taxon>
        <taxon>Magnoliopsida</taxon>
        <taxon>eudicotyledons</taxon>
        <taxon>Gunneridae</taxon>
        <taxon>Pentapetalae</taxon>
        <taxon>rosids</taxon>
        <taxon>fabids</taxon>
        <taxon>Fabales</taxon>
        <taxon>Fabaceae</taxon>
        <taxon>Cercidoideae</taxon>
        <taxon>Cercideae</taxon>
        <taxon>Bauhiniinae</taxon>
        <taxon>Bauhinia</taxon>
    </lineage>
</organism>
<sequence>MGDAMGTFLNSTWLKNLNISRIPILKDHGEYGIVVTIVVAVLIPVLLSALFLGKKKGKVRGVSVQVSGEPCYAVRNARETNLVEVPWEGASTMAHLFEQSCKKYSRQRFLGTRKLIGKEFVTSGDGRQFEKLHLGEYEWQTYGEVFSRVCNFASGLLKLGHNADSRVAIFSDTQAEWLIALQGCFRQNITVVTIYASLGEDALVHSLNETQVSTLICESKQLKKLGAISSRLTSIQNIIYFEDGGNAKDASSESLSKWTIASFGEVEKLGEESPVHPSLPSKHHVAVVMYTSGSTGLPKGVMITHGNFVATTAAVMTVIPDLGSKDVYLAYLPLAHVFEMAAESVMVAAGCSIGYGSPMTLIDTSNKIKKGTKGDATVLKPTLLTAVPAILDRIRDGVLKKVDQKGGLAKNLFQFAYNRCLLALKGSWLGAWGLERTLWNAIVFKNIRSVVGGNIRFMLCGGAPLSGDTQQFINICMGAPIGQGYGLTETFAGAAFSEWDDTSVGRVGPPLPCCYLKLVSWEQGGYTTSDKPMPRGEIVIGGFSVTAGYFKNQEKTDEVYKVDEKGMRWFYTGDIGQFHPDGCLEIIDRKKDIVKLQHGEYVSLGKVEAALLSCNYVESIMVHADPFHNYCVALIVPSHQELEKWAQQAGIAYKDFSELCNKSEAVSEVQQSLTKLAKAAKLDKSEIPAKIKLLPDPWTPESGLVTAALKIKREQIKAKFKNDLEKLYA</sequence>
<evidence type="ECO:0000313" key="2">
    <source>
        <dbReference type="Proteomes" id="UP000828941"/>
    </source>
</evidence>
<dbReference type="Proteomes" id="UP000828941">
    <property type="component" value="Chromosome 12"/>
</dbReference>
<dbReference type="EMBL" id="CM039437">
    <property type="protein sequence ID" value="KAI4305596.1"/>
    <property type="molecule type" value="Genomic_DNA"/>
</dbReference>
<gene>
    <name evidence="1" type="ORF">L6164_028953</name>
</gene>
<evidence type="ECO:0000313" key="1">
    <source>
        <dbReference type="EMBL" id="KAI4305596.1"/>
    </source>
</evidence>
<protein>
    <submittedName>
        <fullName evidence="1">Uncharacterized protein</fullName>
    </submittedName>
</protein>
<reference evidence="1 2" key="1">
    <citation type="journal article" date="2022" name="DNA Res.">
        <title>Chromosomal-level genome assembly of the orchid tree Bauhinia variegata (Leguminosae; Cercidoideae) supports the allotetraploid origin hypothesis of Bauhinia.</title>
        <authorList>
            <person name="Zhong Y."/>
            <person name="Chen Y."/>
            <person name="Zheng D."/>
            <person name="Pang J."/>
            <person name="Liu Y."/>
            <person name="Luo S."/>
            <person name="Meng S."/>
            <person name="Qian L."/>
            <person name="Wei D."/>
            <person name="Dai S."/>
            <person name="Zhou R."/>
        </authorList>
    </citation>
    <scope>NUCLEOTIDE SEQUENCE [LARGE SCALE GENOMIC DNA]</scope>
    <source>
        <strain evidence="1">BV-YZ2020</strain>
    </source>
</reference>
<proteinExistence type="predicted"/>
<name>A0ACB9L855_BAUVA</name>